<dbReference type="Gene3D" id="3.40.50.1110">
    <property type="entry name" value="SGNH hydrolase"/>
    <property type="match status" value="1"/>
</dbReference>
<name>A0ABW7MN70_9FLAO</name>
<feature type="repeat" description="TPR" evidence="3">
    <location>
        <begin position="590"/>
        <end position="623"/>
    </location>
</feature>
<accession>A0ABW7MN70</accession>
<dbReference type="Proteomes" id="UP001610104">
    <property type="component" value="Unassembled WGS sequence"/>
</dbReference>
<gene>
    <name evidence="5" type="ORF">V8G56_00905</name>
</gene>
<feature type="repeat" description="TPR" evidence="3">
    <location>
        <begin position="522"/>
        <end position="555"/>
    </location>
</feature>
<protein>
    <submittedName>
        <fullName evidence="5">Tetratricopeptide repeat protein</fullName>
    </submittedName>
</protein>
<dbReference type="SUPFAM" id="SSF52266">
    <property type="entry name" value="SGNH hydrolase"/>
    <property type="match status" value="1"/>
</dbReference>
<dbReference type="PROSITE" id="PS50005">
    <property type="entry name" value="TPR"/>
    <property type="match status" value="4"/>
</dbReference>
<dbReference type="PANTHER" id="PTHR44227">
    <property type="match status" value="1"/>
</dbReference>
<dbReference type="PANTHER" id="PTHR44227:SF3">
    <property type="entry name" value="PROTEIN O-MANNOSYL-TRANSFERASE TMTC4"/>
    <property type="match status" value="1"/>
</dbReference>
<keyword evidence="1" id="KW-0677">Repeat</keyword>
<feature type="repeat" description="TPR" evidence="3">
    <location>
        <begin position="556"/>
        <end position="589"/>
    </location>
</feature>
<dbReference type="PROSITE" id="PS50293">
    <property type="entry name" value="TPR_REGION"/>
    <property type="match status" value="2"/>
</dbReference>
<proteinExistence type="predicted"/>
<evidence type="ECO:0000256" key="4">
    <source>
        <dbReference type="SAM" id="Phobius"/>
    </source>
</evidence>
<organism evidence="5 6">
    <name type="scientific">Gaetbulibacter aquiaggeris</name>
    <dbReference type="NCBI Taxonomy" id="1735373"/>
    <lineage>
        <taxon>Bacteria</taxon>
        <taxon>Pseudomonadati</taxon>
        <taxon>Bacteroidota</taxon>
        <taxon>Flavobacteriia</taxon>
        <taxon>Flavobacteriales</taxon>
        <taxon>Flavobacteriaceae</taxon>
        <taxon>Gaetbulibacter</taxon>
    </lineage>
</organism>
<keyword evidence="4" id="KW-0472">Membrane</keyword>
<dbReference type="SUPFAM" id="SSF48452">
    <property type="entry name" value="TPR-like"/>
    <property type="match status" value="2"/>
</dbReference>
<evidence type="ECO:0000313" key="6">
    <source>
        <dbReference type="Proteomes" id="UP001610104"/>
    </source>
</evidence>
<dbReference type="Gene3D" id="1.25.40.10">
    <property type="entry name" value="Tetratricopeptide repeat domain"/>
    <property type="match status" value="3"/>
</dbReference>
<dbReference type="Pfam" id="PF13432">
    <property type="entry name" value="TPR_16"/>
    <property type="match status" value="1"/>
</dbReference>
<keyword evidence="4" id="KW-0812">Transmembrane</keyword>
<evidence type="ECO:0000256" key="2">
    <source>
        <dbReference type="ARBA" id="ARBA00022803"/>
    </source>
</evidence>
<evidence type="ECO:0000313" key="5">
    <source>
        <dbReference type="EMBL" id="MFH6767278.1"/>
    </source>
</evidence>
<dbReference type="InterPro" id="IPR036514">
    <property type="entry name" value="SGNH_hydro_sf"/>
</dbReference>
<keyword evidence="6" id="KW-1185">Reference proteome</keyword>
<evidence type="ECO:0000256" key="3">
    <source>
        <dbReference type="PROSITE-ProRule" id="PRU00339"/>
    </source>
</evidence>
<dbReference type="InterPro" id="IPR019734">
    <property type="entry name" value="TPR_rpt"/>
</dbReference>
<feature type="repeat" description="TPR" evidence="3">
    <location>
        <begin position="488"/>
        <end position="521"/>
    </location>
</feature>
<dbReference type="RefSeq" id="WP_395436561.1">
    <property type="nucleotide sequence ID" value="NZ_JBAWKC010000001.1"/>
</dbReference>
<comment type="caution">
    <text evidence="5">The sequence shown here is derived from an EMBL/GenBank/DDBJ whole genome shotgun (WGS) entry which is preliminary data.</text>
</comment>
<keyword evidence="4" id="KW-1133">Transmembrane helix</keyword>
<dbReference type="EMBL" id="JBAWKC010000001">
    <property type="protein sequence ID" value="MFH6767278.1"/>
    <property type="molecule type" value="Genomic_DNA"/>
</dbReference>
<dbReference type="Pfam" id="PF13424">
    <property type="entry name" value="TPR_12"/>
    <property type="match status" value="1"/>
</dbReference>
<dbReference type="InterPro" id="IPR052346">
    <property type="entry name" value="O-mannosyl-transferase_TMTC"/>
</dbReference>
<evidence type="ECO:0000256" key="1">
    <source>
        <dbReference type="ARBA" id="ARBA00022737"/>
    </source>
</evidence>
<dbReference type="SMART" id="SM00028">
    <property type="entry name" value="TPR"/>
    <property type="match status" value="6"/>
</dbReference>
<feature type="transmembrane region" description="Helical" evidence="4">
    <location>
        <begin position="9"/>
        <end position="32"/>
    </location>
</feature>
<sequence>MKTDFLKNLALGFGVAFLFFILMELILMTAGVKSLYERTDPAVGFAGYAPLFVKHTQPNGEEIYSTAANKMQWFNMQSFPAKKAKNVTRVFCIGGSTTYGRPYDDRTSFSGWLRRFLPAVDSTRNWEVINAGGISYASYRAARLMEELADYEPDLFIVYSGHNEFLESRTYNKLLKVPKFLRSLAVLASRTRIYSLLSDFINKSDAVLPTEVTALLDHSVGPDDYHRDDKKRDAILDDFKTSLFRMTYISEQAKAKLIFVTPASNIGDFSPFKSEPSNNLSADEVSEVDDLKQTVTKALGEGNQEHAEAIAREALAIDGRDPELLYLQAQAFLALGRIDDARSAFIQSRDEDVCPLRALTPVRGIVTDVAQSKNAGFVDFAQIVNENSPNGIPGSELFLDHVHPTIDGNQMLALAIVKEMLQERMLTQTGTWNEDIIADISNELKNSLDKKTHAIALRNLSKVLMWGGKNEEAKRLVDRAASMIPEDSESQAQEGILLWRAGDKEKAIVHFREAARLAPWNAIIHHKLGVLLSELSRMNEAEIELEEAVRLDPKLPNLHYDLGIVLHALGKNKQAESAYRRALKMNPNHAEAYNNLGTIFGQSGNHRAASEMFAEALQLDSDYEAAAANLARARNALGQ</sequence>
<reference evidence="5 6" key="1">
    <citation type="submission" date="2024-02" db="EMBL/GenBank/DDBJ databases">
        <title>A Gaetbulibacter species isolated from tidal flats and genomic insights of their niches.</title>
        <authorList>
            <person name="Ye Y."/>
        </authorList>
    </citation>
    <scope>NUCLEOTIDE SEQUENCE [LARGE SCALE GENOMIC DNA]</scope>
    <source>
        <strain evidence="5 6">KEM-8</strain>
    </source>
</reference>
<keyword evidence="2 3" id="KW-0802">TPR repeat</keyword>
<dbReference type="InterPro" id="IPR011990">
    <property type="entry name" value="TPR-like_helical_dom_sf"/>
</dbReference>